<evidence type="ECO:0000256" key="4">
    <source>
        <dbReference type="ARBA" id="ARBA00022786"/>
    </source>
</evidence>
<dbReference type="EC" id="2.3.2.23" evidence="1"/>
<evidence type="ECO:0000256" key="3">
    <source>
        <dbReference type="ARBA" id="ARBA00022741"/>
    </source>
</evidence>
<evidence type="ECO:0000256" key="1">
    <source>
        <dbReference type="ARBA" id="ARBA00012486"/>
    </source>
</evidence>
<reference evidence="10" key="1">
    <citation type="submission" date="2021-05" db="EMBL/GenBank/DDBJ databases">
        <title>A free-living protist that lacks canonical eukaryotic 1 DNA replication and segregation systems.</title>
        <authorList>
            <person name="Salas-Leiva D.E."/>
            <person name="Tromer E.C."/>
            <person name="Curtis B.A."/>
            <person name="Jerlstrom-Hultqvist J."/>
            <person name="Kolisko M."/>
            <person name="Yi Z."/>
            <person name="Salas-Leiva J.S."/>
            <person name="Gallot-Lavallee L."/>
            <person name="Kops G.J.P.L."/>
            <person name="Archibald J.M."/>
            <person name="Simpson A.G.B."/>
            <person name="Roger A.J."/>
        </authorList>
    </citation>
    <scope>NUCLEOTIDE SEQUENCE</scope>
    <source>
        <strain evidence="10">BICM</strain>
    </source>
</reference>
<keyword evidence="3 7" id="KW-0547">Nucleotide-binding</keyword>
<evidence type="ECO:0000256" key="7">
    <source>
        <dbReference type="RuleBase" id="RU362109"/>
    </source>
</evidence>
<evidence type="ECO:0000313" key="11">
    <source>
        <dbReference type="Proteomes" id="UP000717585"/>
    </source>
</evidence>
<comment type="similarity">
    <text evidence="7">Belongs to the ubiquitin-conjugating enzyme family.</text>
</comment>
<sequence length="163" mass="18669">MKQIMAQLKDMVNDQPTGWTIAVNETNIQDVTATLEGPEASPFEGGKFLVKFRFPSDYPNSPPLGRFMTKVFHPNISVDGEICVNVLKRDWTPDTTLRHVLMIIRCLLLEPFPESALNDEAAKLEMEDYEEYVSRAKMWTNVHAKEGSKPAQPKKDKKMMRRL</sequence>
<keyword evidence="5 7" id="KW-0067">ATP-binding</keyword>
<dbReference type="GO" id="GO:0005524">
    <property type="term" value="F:ATP binding"/>
    <property type="evidence" value="ECO:0007669"/>
    <property type="project" value="UniProtKB-UniRule"/>
</dbReference>
<feature type="active site" description="Glycyl thioester intermediate" evidence="6">
    <location>
        <position position="83"/>
    </location>
</feature>
<dbReference type="FunFam" id="3.10.110.10:FF:000031">
    <property type="entry name" value="Ubiquitin-conjugating enzyme E2 22"/>
    <property type="match status" value="1"/>
</dbReference>
<dbReference type="InterPro" id="IPR016135">
    <property type="entry name" value="UBQ-conjugating_enzyme/RWD"/>
</dbReference>
<dbReference type="Pfam" id="PF00179">
    <property type="entry name" value="UQ_con"/>
    <property type="match status" value="1"/>
</dbReference>
<dbReference type="OrthoDB" id="10069349at2759"/>
<dbReference type="PROSITE" id="PS00183">
    <property type="entry name" value="UBC_1"/>
    <property type="match status" value="1"/>
</dbReference>
<protein>
    <recommendedName>
        <fullName evidence="1">E2 ubiquitin-conjugating enzyme</fullName>
        <ecNumber evidence="1">2.3.2.23</ecNumber>
    </recommendedName>
</protein>
<evidence type="ECO:0000256" key="6">
    <source>
        <dbReference type="PROSITE-ProRule" id="PRU10133"/>
    </source>
</evidence>
<accession>A0A8J6AT49</accession>
<proteinExistence type="inferred from homology"/>
<evidence type="ECO:0000256" key="5">
    <source>
        <dbReference type="ARBA" id="ARBA00022840"/>
    </source>
</evidence>
<dbReference type="InterPro" id="IPR023313">
    <property type="entry name" value="UBQ-conjugating_AS"/>
</dbReference>
<feature type="domain" description="UBC core" evidence="9">
    <location>
        <begin position="1"/>
        <end position="145"/>
    </location>
</feature>
<evidence type="ECO:0000256" key="8">
    <source>
        <dbReference type="SAM" id="MobiDB-lite"/>
    </source>
</evidence>
<keyword evidence="2" id="KW-0808">Transferase</keyword>
<organism evidence="10 11">
    <name type="scientific">Carpediemonas membranifera</name>
    <dbReference type="NCBI Taxonomy" id="201153"/>
    <lineage>
        <taxon>Eukaryota</taxon>
        <taxon>Metamonada</taxon>
        <taxon>Carpediemonas-like organisms</taxon>
        <taxon>Carpediemonas</taxon>
    </lineage>
</organism>
<evidence type="ECO:0000259" key="9">
    <source>
        <dbReference type="PROSITE" id="PS50127"/>
    </source>
</evidence>
<dbReference type="Gene3D" id="3.10.110.10">
    <property type="entry name" value="Ubiquitin Conjugating Enzyme"/>
    <property type="match status" value="1"/>
</dbReference>
<dbReference type="CDD" id="cd23804">
    <property type="entry name" value="UBCc_UBE2S"/>
    <property type="match status" value="1"/>
</dbReference>
<keyword evidence="11" id="KW-1185">Reference proteome</keyword>
<dbReference type="AlphaFoldDB" id="A0A8J6AT49"/>
<dbReference type="SUPFAM" id="SSF54495">
    <property type="entry name" value="UBC-like"/>
    <property type="match status" value="1"/>
</dbReference>
<evidence type="ECO:0000313" key="10">
    <source>
        <dbReference type="EMBL" id="KAG9393856.1"/>
    </source>
</evidence>
<dbReference type="InterPro" id="IPR050113">
    <property type="entry name" value="Ub_conjugating_enzyme"/>
</dbReference>
<feature type="region of interest" description="Disordered" evidence="8">
    <location>
        <begin position="143"/>
        <end position="163"/>
    </location>
</feature>
<dbReference type="InterPro" id="IPR000608">
    <property type="entry name" value="UBC"/>
</dbReference>
<dbReference type="Proteomes" id="UP000717585">
    <property type="component" value="Unassembled WGS sequence"/>
</dbReference>
<dbReference type="PANTHER" id="PTHR24067">
    <property type="entry name" value="UBIQUITIN-CONJUGATING ENZYME E2"/>
    <property type="match status" value="1"/>
</dbReference>
<evidence type="ECO:0000256" key="2">
    <source>
        <dbReference type="ARBA" id="ARBA00022679"/>
    </source>
</evidence>
<dbReference type="PROSITE" id="PS50127">
    <property type="entry name" value="UBC_2"/>
    <property type="match status" value="1"/>
</dbReference>
<comment type="caution">
    <text evidence="10">The sequence shown here is derived from an EMBL/GenBank/DDBJ whole genome shotgun (WGS) entry which is preliminary data.</text>
</comment>
<gene>
    <name evidence="10" type="ORF">J8273_4719</name>
</gene>
<dbReference type="EMBL" id="JAHDYR010000020">
    <property type="protein sequence ID" value="KAG9393856.1"/>
    <property type="molecule type" value="Genomic_DNA"/>
</dbReference>
<dbReference type="SMART" id="SM00212">
    <property type="entry name" value="UBCc"/>
    <property type="match status" value="1"/>
</dbReference>
<dbReference type="GO" id="GO:0061631">
    <property type="term" value="F:ubiquitin conjugating enzyme activity"/>
    <property type="evidence" value="ECO:0007669"/>
    <property type="project" value="UniProtKB-EC"/>
</dbReference>
<name>A0A8J6AT49_9EUKA</name>
<keyword evidence="4 7" id="KW-0833">Ubl conjugation pathway</keyword>